<organism evidence="1 2">
    <name type="scientific">Entamoeba invadens IP1</name>
    <dbReference type="NCBI Taxonomy" id="370355"/>
    <lineage>
        <taxon>Eukaryota</taxon>
        <taxon>Amoebozoa</taxon>
        <taxon>Evosea</taxon>
        <taxon>Archamoebae</taxon>
        <taxon>Mastigamoebida</taxon>
        <taxon>Entamoebidae</taxon>
        <taxon>Entamoeba</taxon>
    </lineage>
</organism>
<sequence>MLKPVIRFPLAVMRNIFTYLTQTDIEPFINISHKCAKSIESITMNPWSKSSNDRSEAIIKKIFKFFPRLEVLQVDPETAKTISDDILSKVKHLRLSIDNHDQLVINDNILNLTDTVYRISDKKPDTPLTNKVRAYINDDSGLTHITNYIEDYPNLKTVVLYSEDFRIDRDAVKKIQAAGHIIIHIKFTVRTFDRYDAFIV</sequence>
<dbReference type="Proteomes" id="UP000014680">
    <property type="component" value="Unassembled WGS sequence"/>
</dbReference>
<protein>
    <recommendedName>
        <fullName evidence="3">F-box domain-containing protein</fullName>
    </recommendedName>
</protein>
<name>L7FN68_ENTIV</name>
<dbReference type="AlphaFoldDB" id="L7FN68"/>
<reference evidence="1 2" key="1">
    <citation type="submission" date="2012-10" db="EMBL/GenBank/DDBJ databases">
        <authorList>
            <person name="Zafar N."/>
            <person name="Inman J."/>
            <person name="Hall N."/>
            <person name="Lorenzi H."/>
            <person name="Caler E."/>
        </authorList>
    </citation>
    <scope>NUCLEOTIDE SEQUENCE [LARGE SCALE GENOMIC DNA]</scope>
    <source>
        <strain evidence="1 2">IP1</strain>
    </source>
</reference>
<evidence type="ECO:0008006" key="3">
    <source>
        <dbReference type="Google" id="ProtNLM"/>
    </source>
</evidence>
<gene>
    <name evidence="1" type="ORF">EIN_263450</name>
</gene>
<dbReference type="KEGG" id="eiv:EIN_263450"/>
<dbReference type="GeneID" id="14891936"/>
<evidence type="ECO:0000313" key="2">
    <source>
        <dbReference type="Proteomes" id="UP000014680"/>
    </source>
</evidence>
<dbReference type="VEuPathDB" id="AmoebaDB:EIN_263450"/>
<dbReference type="RefSeq" id="XP_004259732.1">
    <property type="nucleotide sequence ID" value="XM_004259684.1"/>
</dbReference>
<dbReference type="EMBL" id="KB206296">
    <property type="protein sequence ID" value="ELP92961.1"/>
    <property type="molecule type" value="Genomic_DNA"/>
</dbReference>
<accession>L7FN68</accession>
<proteinExistence type="predicted"/>
<keyword evidence="2" id="KW-1185">Reference proteome</keyword>
<evidence type="ECO:0000313" key="1">
    <source>
        <dbReference type="EMBL" id="ELP92961.1"/>
    </source>
</evidence>